<dbReference type="Pfam" id="PF01471">
    <property type="entry name" value="PG_binding_1"/>
    <property type="match status" value="1"/>
</dbReference>
<dbReference type="GO" id="GO:0008360">
    <property type="term" value="P:regulation of cell shape"/>
    <property type="evidence" value="ECO:0007669"/>
    <property type="project" value="UniProtKB-UniRule"/>
</dbReference>
<dbReference type="InterPro" id="IPR045380">
    <property type="entry name" value="LD_TPept_scaffold_dom"/>
</dbReference>
<dbReference type="GO" id="GO:0071555">
    <property type="term" value="P:cell wall organization"/>
    <property type="evidence" value="ECO:0007669"/>
    <property type="project" value="UniProtKB-UniRule"/>
</dbReference>
<dbReference type="OrthoDB" id="9778545at2"/>
<evidence type="ECO:0000256" key="2">
    <source>
        <dbReference type="ARBA" id="ARBA00005992"/>
    </source>
</evidence>
<dbReference type="InterPro" id="IPR038063">
    <property type="entry name" value="Transpep_catalytic_dom"/>
</dbReference>
<dbReference type="GO" id="GO:0016740">
    <property type="term" value="F:transferase activity"/>
    <property type="evidence" value="ECO:0007669"/>
    <property type="project" value="UniProtKB-KW"/>
</dbReference>
<dbReference type="Pfam" id="PF03734">
    <property type="entry name" value="YkuD"/>
    <property type="match status" value="1"/>
</dbReference>
<evidence type="ECO:0000256" key="6">
    <source>
        <dbReference type="ARBA" id="ARBA00023316"/>
    </source>
</evidence>
<comment type="similarity">
    <text evidence="2">Belongs to the YkuD family.</text>
</comment>
<proteinExistence type="inferred from homology"/>
<evidence type="ECO:0000259" key="8">
    <source>
        <dbReference type="PROSITE" id="PS52029"/>
    </source>
</evidence>
<gene>
    <name evidence="9" type="ORF">FOY91_00830</name>
</gene>
<dbReference type="EMBL" id="VNIM01000002">
    <property type="protein sequence ID" value="TVV77422.1"/>
    <property type="molecule type" value="Genomic_DNA"/>
</dbReference>
<dbReference type="SUPFAM" id="SSF47090">
    <property type="entry name" value="PGBD-like"/>
    <property type="match status" value="1"/>
</dbReference>
<dbReference type="Gene3D" id="2.40.440.10">
    <property type="entry name" value="L,D-transpeptidase catalytic domain-like"/>
    <property type="match status" value="1"/>
</dbReference>
<evidence type="ECO:0000313" key="10">
    <source>
        <dbReference type="Proteomes" id="UP000318681"/>
    </source>
</evidence>
<keyword evidence="3" id="KW-0808">Transferase</keyword>
<dbReference type="InterPro" id="IPR002477">
    <property type="entry name" value="Peptidoglycan-bd-like"/>
</dbReference>
<feature type="domain" description="L,D-TPase catalytic" evidence="8">
    <location>
        <begin position="271"/>
        <end position="413"/>
    </location>
</feature>
<comment type="pathway">
    <text evidence="1 7">Cell wall biogenesis; peptidoglycan biosynthesis.</text>
</comment>
<feature type="active site" description="Nucleophile" evidence="7">
    <location>
        <position position="391"/>
    </location>
</feature>
<keyword evidence="5 7" id="KW-0573">Peptidoglycan synthesis</keyword>
<protein>
    <submittedName>
        <fullName evidence="9">L,D-transpeptidase family protein</fullName>
    </submittedName>
</protein>
<keyword evidence="6 7" id="KW-0961">Cell wall biogenesis/degradation</keyword>
<dbReference type="InterPro" id="IPR005490">
    <property type="entry name" value="LD_TPept_cat_dom"/>
</dbReference>
<keyword evidence="10" id="KW-1185">Reference proteome</keyword>
<accession>A0A558RE07</accession>
<dbReference type="InterPro" id="IPR052905">
    <property type="entry name" value="LD-transpeptidase_YkuD-like"/>
</dbReference>
<organism evidence="9 10">
    <name type="scientific">Alterirhizorhabdus solaris</name>
    <dbReference type="NCBI Taxonomy" id="2529389"/>
    <lineage>
        <taxon>Bacteria</taxon>
        <taxon>Pseudomonadati</taxon>
        <taxon>Pseudomonadota</taxon>
        <taxon>Alphaproteobacteria</taxon>
        <taxon>Sphingomonadales</taxon>
        <taxon>Rhizorhabdaceae</taxon>
        <taxon>Alterirhizorhabdus</taxon>
    </lineage>
</organism>
<sequence>MNQTAVSGESQLDTTSPSIAADALKASASDAQVKDFYEQTGWRGLWSAAGASALDQAIASRKQNGLDRVEFGSIDASMSPAEKDVARTKAALAYATALANGALDPAKLHDVYTIPKADADVASGLAQALQENRVAAFFAGLAPQDDDYKRLSQAYVKYAGSNTSSGKIAADDTIHPGDRDPRLVEIATELAANGYLPKADVPAADNDQGPQYTAALAEAVKKLQLDYGIKTDGLVGSDTLAVINIGPADKARALAVALERRRWLSRTPPATRIDVNAAAATLEYHRDGKLIDQRRVIVGEPGRETPPLRSPLYRLVANPTWTVPKSISVSQSTIRAKNMHRENGYLVQPSGPDNALGLVKFDMQNDQQIYLHDTSDHALFDRTQRSLSHGCVRVQDALGFAKMIAEQEGIASEWQQARQSSDQTFVDLPKPIPVRLLYHNAFINGDGDVTFRTDPYGWNDAVAKGLGFGGSSGKKAAAKNIDLGP</sequence>
<dbReference type="PANTHER" id="PTHR41533:SF2">
    <property type="entry name" value="BLR7131 PROTEIN"/>
    <property type="match status" value="1"/>
</dbReference>
<dbReference type="InterPro" id="IPR036365">
    <property type="entry name" value="PGBD-like_sf"/>
</dbReference>
<evidence type="ECO:0000256" key="1">
    <source>
        <dbReference type="ARBA" id="ARBA00004752"/>
    </source>
</evidence>
<feature type="active site" description="Proton donor/acceptor" evidence="7">
    <location>
        <position position="372"/>
    </location>
</feature>
<comment type="caution">
    <text evidence="9">The sequence shown here is derived from an EMBL/GenBank/DDBJ whole genome shotgun (WGS) entry which is preliminary data.</text>
</comment>
<evidence type="ECO:0000256" key="5">
    <source>
        <dbReference type="ARBA" id="ARBA00022984"/>
    </source>
</evidence>
<reference evidence="9 10" key="1">
    <citation type="submission" date="2019-07" db="EMBL/GenBank/DDBJ databases">
        <title>Sphingomonas solaris sp. nov., isolated from a solar panel from Boston, Massachusetts.</title>
        <authorList>
            <person name="Tanner K."/>
            <person name="Pascual J."/>
            <person name="Mancuso C."/>
            <person name="Pereto J."/>
            <person name="Khalil A."/>
            <person name="Vilanova C."/>
        </authorList>
    </citation>
    <scope>NUCLEOTIDE SEQUENCE [LARGE SCALE GENOMIC DNA]</scope>
    <source>
        <strain evidence="9 10">R4DWN</strain>
    </source>
</reference>
<dbReference type="PROSITE" id="PS52029">
    <property type="entry name" value="LD_TPASE"/>
    <property type="match status" value="1"/>
</dbReference>
<dbReference type="PANTHER" id="PTHR41533">
    <property type="entry name" value="L,D-TRANSPEPTIDASE HI_1667-RELATED"/>
    <property type="match status" value="1"/>
</dbReference>
<dbReference type="Gene3D" id="1.10.101.10">
    <property type="entry name" value="PGBD-like superfamily/PGBD"/>
    <property type="match status" value="1"/>
</dbReference>
<evidence type="ECO:0000256" key="4">
    <source>
        <dbReference type="ARBA" id="ARBA00022960"/>
    </source>
</evidence>
<dbReference type="CDD" id="cd16913">
    <property type="entry name" value="YkuD_like"/>
    <property type="match status" value="1"/>
</dbReference>
<evidence type="ECO:0000313" key="9">
    <source>
        <dbReference type="EMBL" id="TVV77422.1"/>
    </source>
</evidence>
<evidence type="ECO:0000256" key="3">
    <source>
        <dbReference type="ARBA" id="ARBA00022679"/>
    </source>
</evidence>
<dbReference type="UniPathway" id="UPA00219"/>
<dbReference type="Proteomes" id="UP000318681">
    <property type="component" value="Unassembled WGS sequence"/>
</dbReference>
<dbReference type="GO" id="GO:0004180">
    <property type="term" value="F:carboxypeptidase activity"/>
    <property type="evidence" value="ECO:0007669"/>
    <property type="project" value="UniProtKB-ARBA"/>
</dbReference>
<evidence type="ECO:0000256" key="7">
    <source>
        <dbReference type="PROSITE-ProRule" id="PRU01373"/>
    </source>
</evidence>
<dbReference type="Pfam" id="PF20142">
    <property type="entry name" value="Scaffold"/>
    <property type="match status" value="1"/>
</dbReference>
<keyword evidence="4 7" id="KW-0133">Cell shape</keyword>
<dbReference type="SUPFAM" id="SSF141523">
    <property type="entry name" value="L,D-transpeptidase catalytic domain-like"/>
    <property type="match status" value="1"/>
</dbReference>
<name>A0A558RE07_9SPHN</name>
<dbReference type="GO" id="GO:0009252">
    <property type="term" value="P:peptidoglycan biosynthetic process"/>
    <property type="evidence" value="ECO:0007669"/>
    <property type="project" value="UniProtKB-UniPathway"/>
</dbReference>
<dbReference type="InterPro" id="IPR036366">
    <property type="entry name" value="PGBDSf"/>
</dbReference>
<dbReference type="AlphaFoldDB" id="A0A558RE07"/>